<name>A0A5P8WBU5_9NOSO</name>
<reference evidence="1 2" key="1">
    <citation type="submission" date="2019-10" db="EMBL/GenBank/DDBJ databases">
        <title>Genomic and transcriptomic insights into the perfect genentic adaptation of a filamentous nitrogen-fixing cyanobacterium to rice fields.</title>
        <authorList>
            <person name="Chen Z."/>
        </authorList>
    </citation>
    <scope>NUCLEOTIDE SEQUENCE [LARGE SCALE GENOMIC DNA]</scope>
    <source>
        <strain evidence="1">CCNUC1</strain>
    </source>
</reference>
<dbReference type="Proteomes" id="UP000326678">
    <property type="component" value="Chromosome Gxm2"/>
</dbReference>
<dbReference type="AlphaFoldDB" id="A0A5P8WBU5"/>
<keyword evidence="2" id="KW-1185">Reference proteome</keyword>
<evidence type="ECO:0000313" key="1">
    <source>
        <dbReference type="EMBL" id="QFS50277.1"/>
    </source>
</evidence>
<dbReference type="KEGG" id="nsh:GXM_07771"/>
<dbReference type="RefSeq" id="WP_152591341.1">
    <property type="nucleotide sequence ID" value="NZ_CP045227.1"/>
</dbReference>
<sequence length="77" mass="8739">MDLEQQEAFFTPLGDVGGTTGYANISAMFDATKLAGTIDIYLNDSLLLSKLTRRVYELLQEDIRCQRERVNNYGCDR</sequence>
<organism evidence="1 2">
    <name type="scientific">Nostoc sphaeroides CCNUC1</name>
    <dbReference type="NCBI Taxonomy" id="2653204"/>
    <lineage>
        <taxon>Bacteria</taxon>
        <taxon>Bacillati</taxon>
        <taxon>Cyanobacteriota</taxon>
        <taxon>Cyanophyceae</taxon>
        <taxon>Nostocales</taxon>
        <taxon>Nostocaceae</taxon>
        <taxon>Nostoc</taxon>
    </lineage>
</organism>
<gene>
    <name evidence="1" type="ORF">GXM_07771</name>
</gene>
<dbReference type="EMBL" id="CP045227">
    <property type="protein sequence ID" value="QFS50277.1"/>
    <property type="molecule type" value="Genomic_DNA"/>
</dbReference>
<protein>
    <submittedName>
        <fullName evidence="1">Uncharacterized protein</fullName>
    </submittedName>
</protein>
<evidence type="ECO:0000313" key="2">
    <source>
        <dbReference type="Proteomes" id="UP000326678"/>
    </source>
</evidence>
<accession>A0A5P8WBU5</accession>
<proteinExistence type="predicted"/>